<proteinExistence type="predicted"/>
<dbReference type="PANTHER" id="PTHR30329:SF21">
    <property type="entry name" value="LIPOPROTEIN YIAD-RELATED"/>
    <property type="match status" value="1"/>
</dbReference>
<dbReference type="GO" id="GO:0009279">
    <property type="term" value="C:cell outer membrane"/>
    <property type="evidence" value="ECO:0007669"/>
    <property type="project" value="UniProtKB-SubCell"/>
</dbReference>
<evidence type="ECO:0000256" key="4">
    <source>
        <dbReference type="PROSITE-ProRule" id="PRU00473"/>
    </source>
</evidence>
<keyword evidence="7" id="KW-1185">Reference proteome</keyword>
<evidence type="ECO:0000313" key="6">
    <source>
        <dbReference type="EMBL" id="NKE72841.1"/>
    </source>
</evidence>
<feature type="domain" description="OmpA-like" evidence="5">
    <location>
        <begin position="101"/>
        <end position="220"/>
    </location>
</feature>
<protein>
    <submittedName>
        <fullName evidence="6">OmpA family protein</fullName>
    </submittedName>
</protein>
<dbReference type="InterPro" id="IPR050330">
    <property type="entry name" value="Bact_OuterMem_StrucFunc"/>
</dbReference>
<dbReference type="Pfam" id="PF00691">
    <property type="entry name" value="OmpA"/>
    <property type="match status" value="1"/>
</dbReference>
<dbReference type="PANTHER" id="PTHR30329">
    <property type="entry name" value="STATOR ELEMENT OF FLAGELLAR MOTOR COMPLEX"/>
    <property type="match status" value="1"/>
</dbReference>
<dbReference type="InterPro" id="IPR036737">
    <property type="entry name" value="OmpA-like_sf"/>
</dbReference>
<evidence type="ECO:0000259" key="5">
    <source>
        <dbReference type="PROSITE" id="PS51123"/>
    </source>
</evidence>
<dbReference type="RefSeq" id="WP_168062778.1">
    <property type="nucleotide sequence ID" value="NZ_VTOW01000004.1"/>
</dbReference>
<dbReference type="CDD" id="cd07185">
    <property type="entry name" value="OmpA_C-like"/>
    <property type="match status" value="1"/>
</dbReference>
<accession>A0A7X6DSZ8</accession>
<dbReference type="PROSITE" id="PS51257">
    <property type="entry name" value="PROKAR_LIPOPROTEIN"/>
    <property type="match status" value="1"/>
</dbReference>
<evidence type="ECO:0000313" key="7">
    <source>
        <dbReference type="Proteomes" id="UP000534783"/>
    </source>
</evidence>
<dbReference type="InterPro" id="IPR006664">
    <property type="entry name" value="OMP_bac"/>
</dbReference>
<dbReference type="AlphaFoldDB" id="A0A7X6DSZ8"/>
<evidence type="ECO:0000256" key="1">
    <source>
        <dbReference type="ARBA" id="ARBA00004442"/>
    </source>
</evidence>
<evidence type="ECO:0000256" key="3">
    <source>
        <dbReference type="ARBA" id="ARBA00023237"/>
    </source>
</evidence>
<dbReference type="Proteomes" id="UP000534783">
    <property type="component" value="Unassembled WGS sequence"/>
</dbReference>
<dbReference type="InterPro" id="IPR006665">
    <property type="entry name" value="OmpA-like"/>
</dbReference>
<comment type="subcellular location">
    <subcellularLocation>
        <location evidence="1">Cell outer membrane</location>
    </subcellularLocation>
</comment>
<dbReference type="Gene3D" id="3.30.1330.60">
    <property type="entry name" value="OmpA-like domain"/>
    <property type="match status" value="1"/>
</dbReference>
<dbReference type="PRINTS" id="PR01021">
    <property type="entry name" value="OMPADOMAIN"/>
</dbReference>
<dbReference type="SUPFAM" id="SSF103088">
    <property type="entry name" value="OmpA-like"/>
    <property type="match status" value="1"/>
</dbReference>
<dbReference type="PROSITE" id="PS51123">
    <property type="entry name" value="OMPA_2"/>
    <property type="match status" value="1"/>
</dbReference>
<gene>
    <name evidence="6" type="ORF">MNODULE_18990</name>
</gene>
<keyword evidence="3" id="KW-0998">Cell outer membrane</keyword>
<dbReference type="EMBL" id="VTOW01000004">
    <property type="protein sequence ID" value="NKE72841.1"/>
    <property type="molecule type" value="Genomic_DNA"/>
</dbReference>
<keyword evidence="2 4" id="KW-0472">Membrane</keyword>
<name>A0A7X6DSZ8_9BACT</name>
<organism evidence="6 7">
    <name type="scientific">Candidatus Manganitrophus noduliformans</name>
    <dbReference type="NCBI Taxonomy" id="2606439"/>
    <lineage>
        <taxon>Bacteria</taxon>
        <taxon>Pseudomonadati</taxon>
        <taxon>Nitrospirota</taxon>
        <taxon>Nitrospiria</taxon>
        <taxon>Candidatus Troglogloeales</taxon>
        <taxon>Candidatus Manganitrophaceae</taxon>
        <taxon>Candidatus Manganitrophus</taxon>
    </lineage>
</organism>
<evidence type="ECO:0000256" key="2">
    <source>
        <dbReference type="ARBA" id="ARBA00023136"/>
    </source>
</evidence>
<sequence>MKSIIFVLITSGILAGCAGTAKEETRDPYFKNRESPLVVPMRHPFPPSQGVAYLVSEQFFLCREKDFCPVPQQKFTERFFLPELPKPVREEPIVEQPAILKKRLPETIAATVLFDKEDATLTEETSKVLDELFDRIKEVDPLTLRIVIAGYTDGAGSVEVNTKLAEERAEAVADYFIRNGIPKGSITVGGRPLCCYVAPNDTEEGRGKNRRVEVFVEQMEEEKSEKKN</sequence>
<comment type="caution">
    <text evidence="6">The sequence shown here is derived from an EMBL/GenBank/DDBJ whole genome shotgun (WGS) entry which is preliminary data.</text>
</comment>
<reference evidence="6 7" key="1">
    <citation type="journal article" date="2020" name="Nature">
        <title>Bacterial chemolithoautotrophy via manganese oxidation.</title>
        <authorList>
            <person name="Yu H."/>
            <person name="Leadbetter J.R."/>
        </authorList>
    </citation>
    <scope>NUCLEOTIDE SEQUENCE [LARGE SCALE GENOMIC DNA]</scope>
    <source>
        <strain evidence="6 7">Mn-1</strain>
    </source>
</reference>